<dbReference type="Proteomes" id="UP000015102">
    <property type="component" value="Unassembled WGS sequence"/>
</dbReference>
<dbReference type="SUPFAM" id="SSF48726">
    <property type="entry name" value="Immunoglobulin"/>
    <property type="match status" value="1"/>
</dbReference>
<organism evidence="3 4">
    <name type="scientific">Megaselia scalaris</name>
    <name type="common">Humpbacked fly</name>
    <name type="synonym">Phora scalaris</name>
    <dbReference type="NCBI Taxonomy" id="36166"/>
    <lineage>
        <taxon>Eukaryota</taxon>
        <taxon>Metazoa</taxon>
        <taxon>Ecdysozoa</taxon>
        <taxon>Arthropoda</taxon>
        <taxon>Hexapoda</taxon>
        <taxon>Insecta</taxon>
        <taxon>Pterygota</taxon>
        <taxon>Neoptera</taxon>
        <taxon>Endopterygota</taxon>
        <taxon>Diptera</taxon>
        <taxon>Brachycera</taxon>
        <taxon>Muscomorpha</taxon>
        <taxon>Platypezoidea</taxon>
        <taxon>Phoridae</taxon>
        <taxon>Megaseliini</taxon>
        <taxon>Megaselia</taxon>
    </lineage>
</organism>
<proteinExistence type="predicted"/>
<dbReference type="PROSITE" id="PS51257">
    <property type="entry name" value="PROKAR_LIPOPROTEIN"/>
    <property type="match status" value="1"/>
</dbReference>
<reference evidence="4" key="1">
    <citation type="submission" date="2013-02" db="EMBL/GenBank/DDBJ databases">
        <authorList>
            <person name="Hughes D."/>
        </authorList>
    </citation>
    <scope>NUCLEOTIDE SEQUENCE</scope>
    <source>
        <strain>Durham</strain>
        <strain evidence="4">NC isolate 2 -- Noor lab</strain>
    </source>
</reference>
<dbReference type="EMBL" id="CAQQ02036148">
    <property type="status" value="NOT_ANNOTATED_CDS"/>
    <property type="molecule type" value="Genomic_DNA"/>
</dbReference>
<reference evidence="3" key="2">
    <citation type="submission" date="2015-06" db="UniProtKB">
        <authorList>
            <consortium name="EnsemblMetazoa"/>
        </authorList>
    </citation>
    <scope>IDENTIFICATION</scope>
</reference>
<dbReference type="Pfam" id="PF13927">
    <property type="entry name" value="Ig_3"/>
    <property type="match status" value="1"/>
</dbReference>
<dbReference type="PROSITE" id="PS50835">
    <property type="entry name" value="IG_LIKE"/>
    <property type="match status" value="1"/>
</dbReference>
<feature type="domain" description="Ig-like" evidence="2">
    <location>
        <begin position="32"/>
        <end position="97"/>
    </location>
</feature>
<dbReference type="InterPro" id="IPR013783">
    <property type="entry name" value="Ig-like_fold"/>
</dbReference>
<dbReference type="InterPro" id="IPR036179">
    <property type="entry name" value="Ig-like_dom_sf"/>
</dbReference>
<evidence type="ECO:0000313" key="4">
    <source>
        <dbReference type="Proteomes" id="UP000015102"/>
    </source>
</evidence>
<dbReference type="EnsemblMetazoa" id="MESCA007580-RA">
    <property type="protein sequence ID" value="MESCA007580-PA"/>
    <property type="gene ID" value="MESCA007580"/>
</dbReference>
<dbReference type="HOGENOM" id="CLU_2352602_0_0_1"/>
<dbReference type="AlphaFoldDB" id="T1GV06"/>
<accession>T1GV06</accession>
<evidence type="ECO:0000256" key="1">
    <source>
        <dbReference type="SAM" id="SignalP"/>
    </source>
</evidence>
<name>T1GV06_MEGSC</name>
<protein>
    <recommendedName>
        <fullName evidence="2">Ig-like domain-containing protein</fullName>
    </recommendedName>
</protein>
<keyword evidence="4" id="KW-1185">Reference proteome</keyword>
<dbReference type="InterPro" id="IPR007110">
    <property type="entry name" value="Ig-like_dom"/>
</dbReference>
<keyword evidence="1" id="KW-0732">Signal</keyword>
<dbReference type="Gene3D" id="2.60.40.10">
    <property type="entry name" value="Immunoglobulins"/>
    <property type="match status" value="1"/>
</dbReference>
<sequence>MLRLKIIKSYFILFFILFTIGCIQGLENDLEPKIVKSSNSEVVFSNGGDLAIFCIAHGFPRPSIQWFRNGEHYEGSISESQIGNNVIKSMIEIEDAT</sequence>
<evidence type="ECO:0000313" key="3">
    <source>
        <dbReference type="EnsemblMetazoa" id="MESCA007580-PA"/>
    </source>
</evidence>
<feature type="signal peptide" evidence="1">
    <location>
        <begin position="1"/>
        <end position="25"/>
    </location>
</feature>
<evidence type="ECO:0000259" key="2">
    <source>
        <dbReference type="PROSITE" id="PS50835"/>
    </source>
</evidence>
<feature type="chain" id="PRO_5004588551" description="Ig-like domain-containing protein" evidence="1">
    <location>
        <begin position="26"/>
        <end position="97"/>
    </location>
</feature>